<evidence type="ECO:0000313" key="1">
    <source>
        <dbReference type="EMBL" id="MDB1125001.1"/>
    </source>
</evidence>
<sequence length="95" mass="10461">MKLSHLFNLFSLIALISLSLSGVAFGAKKSIIREDVRYSWDHKIALHELGFIEASKAIPCPCIWNNPRKKVLKNTKVELGNVPVGIKMASVSLSA</sequence>
<gene>
    <name evidence="1" type="ORF">PGX00_15695</name>
</gene>
<protein>
    <submittedName>
        <fullName evidence="1">Uncharacterized protein</fullName>
    </submittedName>
</protein>
<comment type="caution">
    <text evidence="1">The sequence shown here is derived from an EMBL/GenBank/DDBJ whole genome shotgun (WGS) entry which is preliminary data.</text>
</comment>
<proteinExistence type="predicted"/>
<dbReference type="Proteomes" id="UP001210678">
    <property type="component" value="Unassembled WGS sequence"/>
</dbReference>
<evidence type="ECO:0000313" key="2">
    <source>
        <dbReference type="Proteomes" id="UP001210678"/>
    </source>
</evidence>
<keyword evidence="2" id="KW-1185">Reference proteome</keyword>
<dbReference type="EMBL" id="JAQLOI010000003">
    <property type="protein sequence ID" value="MDB1125001.1"/>
    <property type="molecule type" value="Genomic_DNA"/>
</dbReference>
<name>A0ABT4YV25_9VIBR</name>
<reference evidence="1 2" key="1">
    <citation type="submission" date="2023-01" db="EMBL/GenBank/DDBJ databases">
        <title>Vibrio sp. KJ40-1 sp.nov, isolated from marine algae.</title>
        <authorList>
            <person name="Butt M."/>
            <person name="Kim J.M.J."/>
            <person name="Jeon C.O.C."/>
        </authorList>
    </citation>
    <scope>NUCLEOTIDE SEQUENCE [LARGE SCALE GENOMIC DNA]</scope>
    <source>
        <strain evidence="1 2">KJ40-1</strain>
    </source>
</reference>
<organism evidence="1 2">
    <name type="scientific">Vibrio algarum</name>
    <dbReference type="NCBI Taxonomy" id="3020714"/>
    <lineage>
        <taxon>Bacteria</taxon>
        <taxon>Pseudomonadati</taxon>
        <taxon>Pseudomonadota</taxon>
        <taxon>Gammaproteobacteria</taxon>
        <taxon>Vibrionales</taxon>
        <taxon>Vibrionaceae</taxon>
        <taxon>Vibrio</taxon>
    </lineage>
</organism>
<dbReference type="RefSeq" id="WP_272138305.1">
    <property type="nucleotide sequence ID" value="NZ_JAQLOI010000003.1"/>
</dbReference>
<accession>A0ABT4YV25</accession>